<dbReference type="EMBL" id="CP019790">
    <property type="protein sequence ID" value="AQX31583.1"/>
    <property type="molecule type" value="Genomic_DNA"/>
</dbReference>
<gene>
    <name evidence="4" type="primary">vbh</name>
    <name evidence="4" type="ORF">B11C_100015</name>
    <name evidence="3" type="ORF">BscR1v2_016800</name>
</gene>
<evidence type="ECO:0000256" key="1">
    <source>
        <dbReference type="SAM" id="Coils"/>
    </source>
</evidence>
<organism evidence="4">
    <name type="scientific">Bartonella schoenbuchensis (strain DSM 13525 / NCTC 13165 / R1)</name>
    <dbReference type="NCBI Taxonomy" id="687861"/>
    <lineage>
        <taxon>Bacteria</taxon>
        <taxon>Pseudomonadati</taxon>
        <taxon>Pseudomonadota</taxon>
        <taxon>Alphaproteobacteria</taxon>
        <taxon>Hyphomicrobiales</taxon>
        <taxon>Bartonellaceae</taxon>
        <taxon>Bartonella</taxon>
    </lineage>
</organism>
<reference evidence="3" key="3">
    <citation type="submission" date="2017-02" db="EMBL/GenBank/DDBJ databases">
        <title>Evolutionary dynamics of pathoadaptation revealed by three independent acquisitions of the VirB/D4 type IV secretion system in Bartonella.</title>
        <authorList>
            <person name="Harms A."/>
            <person name="Segers F.H.I.D."/>
            <person name="Quebatte M."/>
            <person name="Mistl C."/>
            <person name="Manfredi P."/>
            <person name="Koerner J."/>
            <person name="Chomel B."/>
            <person name="Kosoy M."/>
            <person name="Maruyama S."/>
            <person name="Engel P."/>
            <person name="Dehio C."/>
        </authorList>
    </citation>
    <scope>NUCLEOTIDE SEQUENCE [LARGE SCALE GENOMIC DNA]</scope>
    <source>
        <strain evidence="3">R1</strain>
        <plasmid evidence="3">pVbh_BscR1</plasmid>
    </source>
</reference>
<accession>E6Z0Q2</accession>
<dbReference type="EMBL" id="FN645515">
    <property type="protein sequence ID" value="CBI82690.1"/>
    <property type="molecule type" value="Genomic_DNA"/>
</dbReference>
<dbReference type="RefSeq" id="WP_078690378.1">
    <property type="nucleotide sequence ID" value="NZ_CP019790.1"/>
</dbReference>
<dbReference type="Proteomes" id="UP000190811">
    <property type="component" value="Plasmid pVbh_BscR1"/>
</dbReference>
<feature type="coiled-coil region" evidence="1">
    <location>
        <begin position="152"/>
        <end position="218"/>
    </location>
</feature>
<protein>
    <submittedName>
        <fullName evidence="3">Type IV secretion system protein VirB5</fullName>
    </submittedName>
    <submittedName>
        <fullName evidence="4">Vbh5 protein</fullName>
    </submittedName>
</protein>
<proteinExistence type="predicted"/>
<feature type="coiled-coil region" evidence="1">
    <location>
        <begin position="33"/>
        <end position="60"/>
    </location>
</feature>
<dbReference type="CDD" id="cd14262">
    <property type="entry name" value="VirB5_like"/>
    <property type="match status" value="1"/>
</dbReference>
<dbReference type="InterPro" id="IPR023220">
    <property type="entry name" value="T4SS_VirB5-domain"/>
</dbReference>
<geneLocation type="plasmid" evidence="5">
    <name>pvbh_bscr1</name>
</geneLocation>
<feature type="chain" id="PRO_5010495921" evidence="2">
    <location>
        <begin position="24"/>
        <end position="235"/>
    </location>
</feature>
<evidence type="ECO:0000313" key="4">
    <source>
        <dbReference type="EMBL" id="CBI82690.1"/>
    </source>
</evidence>
<dbReference type="AlphaFoldDB" id="E6Z0Q2"/>
<dbReference type="InterPro" id="IPR014158">
    <property type="entry name" value="T4SS_VirB5"/>
</dbReference>
<dbReference type="SUPFAM" id="SSF101082">
    <property type="entry name" value="Typo IV secretion system protein TraC"/>
    <property type="match status" value="1"/>
</dbReference>
<name>E6Z0Q2_BARSR</name>
<dbReference type="Pfam" id="PF07996">
    <property type="entry name" value="T4SS"/>
    <property type="match status" value="1"/>
</dbReference>
<evidence type="ECO:0000313" key="5">
    <source>
        <dbReference type="Proteomes" id="UP000190811"/>
    </source>
</evidence>
<keyword evidence="3" id="KW-0614">Plasmid</keyword>
<keyword evidence="1" id="KW-0175">Coiled coil</keyword>
<sequence>MRKILLTIAFCIISFGLTPNVLAQMPTFDAAAVAKMIEQLKQGKQQLDQLTSQIDEMKKLYGSLNGIADLSSLQEMLNNKEIQAALPSNFGDFEKLLDGKSGNSAKWEEKLSYKKPAGGAGSKEAVDAFYEEEVKKAEQRNQGQAATGEAVYASANEMKQTIEELIKKLNNAQTAGEVQGVQAQLAVTQAVLQTQVLQMQAAAMIQQAEAEAAKLRHEAEFNARYKAYAKELLNK</sequence>
<feature type="signal peptide" evidence="2">
    <location>
        <begin position="1"/>
        <end position="23"/>
    </location>
</feature>
<reference evidence="5" key="2">
    <citation type="journal article" date="2017" name="Genome Biol. Evol.">
        <title>Evolutionary Dynamics of Pathoadaptation Revealed by Three Independent Acquisitions of the VirB/D4 Type IV Secretion System in Bartonella.</title>
        <authorList>
            <person name="Harms A."/>
            <person name="Segers F.H."/>
            <person name="Quebatte M."/>
            <person name="Mistl C."/>
            <person name="Manfredi P."/>
            <person name="Korner J."/>
            <person name="Chomel B.B."/>
            <person name="Kosoy M."/>
            <person name="Maruyama S."/>
            <person name="Engel P."/>
            <person name="Dehio C."/>
        </authorList>
    </citation>
    <scope>NUCLEOTIDE SEQUENCE [LARGE SCALE GENOMIC DNA]</scope>
    <source>
        <strain evidence="5">R1</strain>
        <plasmid evidence="5">pvbh_bscr1</plasmid>
    </source>
</reference>
<evidence type="ECO:0000313" key="3">
    <source>
        <dbReference type="EMBL" id="AQX31583.1"/>
    </source>
</evidence>
<geneLocation type="plasmid" evidence="3">
    <name>pVbh_BscR1</name>
</geneLocation>
<evidence type="ECO:0000256" key="2">
    <source>
        <dbReference type="SAM" id="SignalP"/>
    </source>
</evidence>
<reference evidence="4" key="1">
    <citation type="journal article" date="2011" name="PLoS Genet.">
        <title>Parallel evolution of a type IV secretion system in radiating lineages of the host-restricted bacterial pathogen Bartonella.</title>
        <authorList>
            <person name="Engel P."/>
            <person name="Salzburger W."/>
            <person name="Liesch M."/>
            <person name="Chang C.C."/>
            <person name="Maruyama S."/>
            <person name="Lanz C."/>
            <person name="Calteau A."/>
            <person name="Lajus A."/>
            <person name="Medigue C."/>
            <person name="Schuster S.C."/>
            <person name="Dehio C."/>
        </authorList>
    </citation>
    <scope>NUCLEOTIDE SEQUENCE</scope>
    <source>
        <strain evidence="4">R1</strain>
    </source>
</reference>
<keyword evidence="2" id="KW-0732">Signal</keyword>
<dbReference type="Gene3D" id="1.20.58.430">
    <property type="entry name" value="Type IV secretion system, VirB5-domain"/>
    <property type="match status" value="1"/>
</dbReference>